<dbReference type="SUPFAM" id="SSF57783">
    <property type="entry name" value="Zinc beta-ribbon"/>
    <property type="match status" value="1"/>
</dbReference>
<dbReference type="GO" id="GO:0001006">
    <property type="term" value="F:RNA polymerase III type 3 promoter sequence-specific DNA binding"/>
    <property type="evidence" value="ECO:0007669"/>
    <property type="project" value="TreeGrafter"/>
</dbReference>
<comment type="similarity">
    <text evidence="2">Belongs to the TFIIB family.</text>
</comment>
<organism evidence="14 15">
    <name type="scientific">Cyanidiococcus yangmingshanensis</name>
    <dbReference type="NCBI Taxonomy" id="2690220"/>
    <lineage>
        <taxon>Eukaryota</taxon>
        <taxon>Rhodophyta</taxon>
        <taxon>Bangiophyceae</taxon>
        <taxon>Cyanidiales</taxon>
        <taxon>Cyanidiaceae</taxon>
        <taxon>Cyanidiococcus</taxon>
    </lineage>
</organism>
<dbReference type="EMBL" id="VWRR01000020">
    <property type="protein sequence ID" value="KAF6000381.1"/>
    <property type="molecule type" value="Genomic_DNA"/>
</dbReference>
<feature type="region of interest" description="Disordered" evidence="12">
    <location>
        <begin position="1"/>
        <end position="28"/>
    </location>
</feature>
<evidence type="ECO:0000256" key="7">
    <source>
        <dbReference type="ARBA" id="ARBA00023159"/>
    </source>
</evidence>
<dbReference type="GO" id="GO:0000995">
    <property type="term" value="F:RNA polymerase III general transcription initiation factor activity"/>
    <property type="evidence" value="ECO:0007669"/>
    <property type="project" value="TreeGrafter"/>
</dbReference>
<dbReference type="Pfam" id="PF07741">
    <property type="entry name" value="BRF1"/>
    <property type="match status" value="1"/>
</dbReference>
<evidence type="ECO:0000256" key="2">
    <source>
        <dbReference type="ARBA" id="ARBA00010857"/>
    </source>
</evidence>
<dbReference type="InterPro" id="IPR000812">
    <property type="entry name" value="TFIIB"/>
</dbReference>
<dbReference type="PANTHER" id="PTHR11618:SF4">
    <property type="entry name" value="TRANSCRIPTION FACTOR IIIB 90 KDA SUBUNIT"/>
    <property type="match status" value="1"/>
</dbReference>
<name>A0A7J7IDI4_9RHOD</name>
<dbReference type="PANTHER" id="PTHR11618">
    <property type="entry name" value="TRANSCRIPTION INITIATION FACTOR IIB-RELATED"/>
    <property type="match status" value="1"/>
</dbReference>
<dbReference type="GO" id="GO:0017025">
    <property type="term" value="F:TBP-class protein binding"/>
    <property type="evidence" value="ECO:0007669"/>
    <property type="project" value="InterPro"/>
</dbReference>
<evidence type="ECO:0000256" key="12">
    <source>
        <dbReference type="SAM" id="MobiDB-lite"/>
    </source>
</evidence>
<comment type="subcellular location">
    <subcellularLocation>
        <location evidence="1">Nucleus</location>
    </subcellularLocation>
</comment>
<dbReference type="Proteomes" id="UP000530660">
    <property type="component" value="Unassembled WGS sequence"/>
</dbReference>
<feature type="region of interest" description="Disordered" evidence="12">
    <location>
        <begin position="516"/>
        <end position="549"/>
    </location>
</feature>
<dbReference type="FunFam" id="1.10.472.10:FF:000002">
    <property type="entry name" value="Transcription factor IIIB 90 kDa subunit"/>
    <property type="match status" value="1"/>
</dbReference>
<dbReference type="PROSITE" id="PS51134">
    <property type="entry name" value="ZF_TFIIB"/>
    <property type="match status" value="1"/>
</dbReference>
<evidence type="ECO:0000256" key="5">
    <source>
        <dbReference type="ARBA" id="ARBA00022833"/>
    </source>
</evidence>
<dbReference type="Gene3D" id="2.20.25.10">
    <property type="match status" value="1"/>
</dbReference>
<dbReference type="CDD" id="cd20554">
    <property type="entry name" value="CYCLIN_TFIIIB90_rpt2"/>
    <property type="match status" value="1"/>
</dbReference>
<evidence type="ECO:0000256" key="6">
    <source>
        <dbReference type="ARBA" id="ARBA00023015"/>
    </source>
</evidence>
<dbReference type="AlphaFoldDB" id="A0A7J7IDI4"/>
<dbReference type="CDD" id="cd20553">
    <property type="entry name" value="CYCLIN_TFIIIB90_rpt1"/>
    <property type="match status" value="1"/>
</dbReference>
<evidence type="ECO:0000256" key="1">
    <source>
        <dbReference type="ARBA" id="ARBA00004123"/>
    </source>
</evidence>
<dbReference type="FunFam" id="1.10.472.10:FF:000007">
    <property type="entry name" value="Transcription factor IIIB 90 kDa subunit"/>
    <property type="match status" value="1"/>
</dbReference>
<dbReference type="InterPro" id="IPR036915">
    <property type="entry name" value="Cyclin-like_sf"/>
</dbReference>
<feature type="domain" description="TFIIB-type" evidence="13">
    <location>
        <begin position="94"/>
        <end position="125"/>
    </location>
</feature>
<evidence type="ECO:0000256" key="10">
    <source>
        <dbReference type="ARBA" id="ARBA00031009"/>
    </source>
</evidence>
<dbReference type="Pfam" id="PF00382">
    <property type="entry name" value="TFIIB"/>
    <property type="match status" value="2"/>
</dbReference>
<dbReference type="GO" id="GO:0097550">
    <property type="term" value="C:transcription preinitiation complex"/>
    <property type="evidence" value="ECO:0007669"/>
    <property type="project" value="TreeGrafter"/>
</dbReference>
<feature type="compositionally biased region" description="Basic residues" evidence="12">
    <location>
        <begin position="765"/>
        <end position="774"/>
    </location>
</feature>
<evidence type="ECO:0000313" key="15">
    <source>
        <dbReference type="Proteomes" id="UP000530660"/>
    </source>
</evidence>
<keyword evidence="7" id="KW-0010">Activator</keyword>
<accession>A0A7J7IDI4</accession>
<evidence type="ECO:0000313" key="14">
    <source>
        <dbReference type="EMBL" id="KAF6000381.1"/>
    </source>
</evidence>
<dbReference type="Gene3D" id="1.10.472.10">
    <property type="entry name" value="Cyclin-like"/>
    <property type="match status" value="2"/>
</dbReference>
<dbReference type="InterPro" id="IPR013137">
    <property type="entry name" value="Znf_TFIIB"/>
</dbReference>
<reference evidence="14 15" key="1">
    <citation type="journal article" date="2020" name="J. Phycol.">
        <title>Comparative genome analysis reveals Cyanidiococcus gen. nov., a new extremophilic red algal genus sister to Cyanidioschyzon (Cyanidioschyzonaceae, Rhodophyta).</title>
        <authorList>
            <person name="Liu S.-L."/>
            <person name="Chiang Y.-R."/>
            <person name="Yoon H.S."/>
            <person name="Fu H.-Y."/>
        </authorList>
    </citation>
    <scope>NUCLEOTIDE SEQUENCE [LARGE SCALE GENOMIC DNA]</scope>
    <source>
        <strain evidence="14 15">THAL066</strain>
    </source>
</reference>
<evidence type="ECO:0000256" key="9">
    <source>
        <dbReference type="ARBA" id="ARBA00023242"/>
    </source>
</evidence>
<dbReference type="SMART" id="SM00385">
    <property type="entry name" value="CYCLIN"/>
    <property type="match status" value="2"/>
</dbReference>
<evidence type="ECO:0000256" key="8">
    <source>
        <dbReference type="ARBA" id="ARBA00023163"/>
    </source>
</evidence>
<dbReference type="InterPro" id="IPR013150">
    <property type="entry name" value="TFIIB_cyclin"/>
</dbReference>
<dbReference type="GO" id="GO:0070897">
    <property type="term" value="P:transcription preinitiation complex assembly"/>
    <property type="evidence" value="ECO:0007669"/>
    <property type="project" value="InterPro"/>
</dbReference>
<keyword evidence="4 11" id="KW-0863">Zinc-finger</keyword>
<keyword evidence="15" id="KW-1185">Reference proteome</keyword>
<feature type="region of interest" description="Disordered" evidence="12">
    <location>
        <begin position="721"/>
        <end position="812"/>
    </location>
</feature>
<comment type="caution">
    <text evidence="14">The sequence shown here is derived from an EMBL/GenBank/DDBJ whole genome shotgun (WGS) entry which is preliminary data.</text>
</comment>
<sequence>MDSAGLDLGQQQQPERESFQSTSDADAVQGRAVVMGTDPQGSWDRNNGLAVVAQRTADDLSSPRITEGLQSSGLLERVGVNASTMDGKGTPAASLRRCPSCGSEELEFMSSSGQTTCIVCGQVIEENAVVNELQFMEGAGGHSAVVGQFIRTGSSGTAVAGASTAATTLMLYGASAVGMARLTIGHRESREVTYAAGRRRIATIASQLHLPPRFVDAAHRLFTLAVQHNFVQGRRTQNVAAAALYIVCRREKTPHLLIDFSDALRINVYVLGHTYLKLCRVLHLSLPIIDPSFYIHRFASRLEFGEKQNLVAQTALRLISRMKRDWIHTGRRPAGLCGAALLISARMHGFRRSQREISAVVRVGDMTIRQRLSEIEETPTATLTGRDLESDTNATERLHVDKDTVMETTGDETPFVAALMEETSSVDGCDPPAFRRRQPLPLEWLEQQQHILQQYESSELNAVVDTSLTEQERAFLEASAAAEGQRVPVTVLVASAAPNGSVSNYVGSVCRSEPIRSPLNGTLPSADDPDRRMSNAESERMATDAGPASALEANRRWVSERVEELSDLDSDEEAMFVCTPEETAFREKIWTAMNQEWIEREAEIARWERDDPERYQRLMRKREYMRGFYKSTSATVEANWSSAPTALTAGAVHTPVVTGAQRNATTTARAPSMAAGVEPVRSLRDAVRSAVTHSKRTSKKINYEALEQYDAAQMERHLVSGASPFNEDETVRPSTEPSLFDFGDPVPQTHHSARLPTAENTTRTSAHRRSGSRRSTKENAETSPSKSRARSRQRTAAAAATVVRTASSSDGR</sequence>
<gene>
    <name evidence="14" type="primary">BRF1</name>
    <name evidence="14" type="ORF">F1559_000308</name>
</gene>
<keyword evidence="8" id="KW-0804">Transcription</keyword>
<feature type="compositionally biased region" description="Polar residues" evidence="12">
    <location>
        <begin position="9"/>
        <end position="24"/>
    </location>
</feature>
<dbReference type="InterPro" id="IPR013763">
    <property type="entry name" value="Cyclin-like_dom"/>
</dbReference>
<evidence type="ECO:0000259" key="13">
    <source>
        <dbReference type="PROSITE" id="PS51134"/>
    </source>
</evidence>
<proteinExistence type="inferred from homology"/>
<keyword evidence="5" id="KW-0862">Zinc</keyword>
<dbReference type="Pfam" id="PF08271">
    <property type="entry name" value="Zn_Ribbon_TF"/>
    <property type="match status" value="1"/>
</dbReference>
<dbReference type="GO" id="GO:0008270">
    <property type="term" value="F:zinc ion binding"/>
    <property type="evidence" value="ECO:0007669"/>
    <property type="project" value="UniProtKB-KW"/>
</dbReference>
<feature type="compositionally biased region" description="Basic and acidic residues" evidence="12">
    <location>
        <begin position="528"/>
        <end position="542"/>
    </location>
</feature>
<evidence type="ECO:0000256" key="11">
    <source>
        <dbReference type="PROSITE-ProRule" id="PRU00469"/>
    </source>
</evidence>
<dbReference type="GO" id="GO:0000126">
    <property type="term" value="C:transcription factor TFIIIB complex"/>
    <property type="evidence" value="ECO:0007669"/>
    <property type="project" value="TreeGrafter"/>
</dbReference>
<dbReference type="OrthoDB" id="511529at2759"/>
<evidence type="ECO:0000256" key="3">
    <source>
        <dbReference type="ARBA" id="ARBA00022723"/>
    </source>
</evidence>
<dbReference type="GO" id="GO:0005634">
    <property type="term" value="C:nucleus"/>
    <property type="evidence" value="ECO:0007669"/>
    <property type="project" value="UniProtKB-SubCell"/>
</dbReference>
<keyword evidence="3" id="KW-0479">Metal-binding</keyword>
<dbReference type="SUPFAM" id="SSF47954">
    <property type="entry name" value="Cyclin-like"/>
    <property type="match status" value="2"/>
</dbReference>
<dbReference type="InterPro" id="IPR011665">
    <property type="entry name" value="BRF1_TBP-bd_dom"/>
</dbReference>
<dbReference type="PRINTS" id="PR00685">
    <property type="entry name" value="TIFACTORIIB"/>
</dbReference>
<feature type="compositionally biased region" description="Low complexity" evidence="12">
    <location>
        <begin position="794"/>
        <end position="812"/>
    </location>
</feature>
<keyword evidence="6" id="KW-0805">Transcription regulation</keyword>
<protein>
    <recommendedName>
        <fullName evidence="10">B-related factor 1</fullName>
    </recommendedName>
</protein>
<evidence type="ECO:0000256" key="4">
    <source>
        <dbReference type="ARBA" id="ARBA00022771"/>
    </source>
</evidence>
<dbReference type="Gene3D" id="1.20.5.650">
    <property type="entry name" value="Single helix bin"/>
    <property type="match status" value="1"/>
</dbReference>
<keyword evidence="9" id="KW-0539">Nucleus</keyword>